<dbReference type="RefSeq" id="WP_189152971.1">
    <property type="nucleotide sequence ID" value="NZ_BMNC01000001.1"/>
</dbReference>
<sequence length="113" mass="12112">MTMTTELGEPVSRQQRATALEKLDNAVCTALAGVEGDEARRTLKEALAACTEAGAAVAPSVLGCVEAAEEHLRYRERMEARMLLTVAHRLLSRVRPPMVVPGPSTPGDSLLSR</sequence>
<keyword evidence="2" id="KW-1185">Reference proteome</keyword>
<dbReference type="EMBL" id="BMNC01000001">
    <property type="protein sequence ID" value="GGM72934.1"/>
    <property type="molecule type" value="Genomic_DNA"/>
</dbReference>
<organism evidence="1 2">
    <name type="scientific">Lentzea pudingi</name>
    <dbReference type="NCBI Taxonomy" id="1789439"/>
    <lineage>
        <taxon>Bacteria</taxon>
        <taxon>Bacillati</taxon>
        <taxon>Actinomycetota</taxon>
        <taxon>Actinomycetes</taxon>
        <taxon>Pseudonocardiales</taxon>
        <taxon>Pseudonocardiaceae</taxon>
        <taxon>Lentzea</taxon>
    </lineage>
</organism>
<evidence type="ECO:0008006" key="3">
    <source>
        <dbReference type="Google" id="ProtNLM"/>
    </source>
</evidence>
<name>A0ABQ2HAB7_9PSEU</name>
<comment type="caution">
    <text evidence="1">The sequence shown here is derived from an EMBL/GenBank/DDBJ whole genome shotgun (WGS) entry which is preliminary data.</text>
</comment>
<proteinExistence type="predicted"/>
<reference evidence="2" key="1">
    <citation type="journal article" date="2019" name="Int. J. Syst. Evol. Microbiol.">
        <title>The Global Catalogue of Microorganisms (GCM) 10K type strain sequencing project: providing services to taxonomists for standard genome sequencing and annotation.</title>
        <authorList>
            <consortium name="The Broad Institute Genomics Platform"/>
            <consortium name="The Broad Institute Genome Sequencing Center for Infectious Disease"/>
            <person name="Wu L."/>
            <person name="Ma J."/>
        </authorList>
    </citation>
    <scope>NUCLEOTIDE SEQUENCE [LARGE SCALE GENOMIC DNA]</scope>
    <source>
        <strain evidence="2">CGMCC 4.7319</strain>
    </source>
</reference>
<gene>
    <name evidence="1" type="ORF">GCM10011609_05960</name>
</gene>
<evidence type="ECO:0000313" key="2">
    <source>
        <dbReference type="Proteomes" id="UP000597656"/>
    </source>
</evidence>
<protein>
    <recommendedName>
        <fullName evidence="3">ANTAR domain-containing protein</fullName>
    </recommendedName>
</protein>
<evidence type="ECO:0000313" key="1">
    <source>
        <dbReference type="EMBL" id="GGM72934.1"/>
    </source>
</evidence>
<dbReference type="Proteomes" id="UP000597656">
    <property type="component" value="Unassembled WGS sequence"/>
</dbReference>
<accession>A0ABQ2HAB7</accession>